<keyword evidence="3" id="KW-0813">Transport</keyword>
<evidence type="ECO:0000256" key="9">
    <source>
        <dbReference type="ARBA" id="ARBA00023054"/>
    </source>
</evidence>
<evidence type="ECO:0000256" key="12">
    <source>
        <dbReference type="ARBA" id="ARBA00060029"/>
    </source>
</evidence>
<evidence type="ECO:0000256" key="5">
    <source>
        <dbReference type="ARBA" id="ARBA00022824"/>
    </source>
</evidence>
<keyword evidence="4 13" id="KW-0812">Transmembrane</keyword>
<reference evidence="15" key="2">
    <citation type="submission" date="2023-05" db="EMBL/GenBank/DDBJ databases">
        <authorList>
            <person name="Schelkunov M.I."/>
        </authorList>
    </citation>
    <scope>NUCLEOTIDE SEQUENCE</scope>
    <source>
        <strain evidence="15">Hsosn_3</strain>
        <tissue evidence="15">Leaf</tissue>
    </source>
</reference>
<dbReference type="PANTHER" id="PTHR12791">
    <property type="entry name" value="GOLGI SNARE BET1-RELATED"/>
    <property type="match status" value="1"/>
</dbReference>
<evidence type="ECO:0000256" key="3">
    <source>
        <dbReference type="ARBA" id="ARBA00022448"/>
    </source>
</evidence>
<protein>
    <submittedName>
        <fullName evidence="15">Target SNARE coiled-coil domain containing protein</fullName>
    </submittedName>
</protein>
<comment type="function">
    <text evidence="12">Required for vesicular transport from the ER to the Golgi complex. Functions as a SNARE associated with ER-derived vesicles.</text>
</comment>
<dbReference type="GO" id="GO:0015031">
    <property type="term" value="P:protein transport"/>
    <property type="evidence" value="ECO:0007669"/>
    <property type="project" value="UniProtKB-KW"/>
</dbReference>
<dbReference type="EMBL" id="JAUIZM010000011">
    <property type="protein sequence ID" value="KAK1358390.1"/>
    <property type="molecule type" value="Genomic_DNA"/>
</dbReference>
<proteinExistence type="inferred from homology"/>
<comment type="caution">
    <text evidence="15">The sequence shown here is derived from an EMBL/GenBank/DDBJ whole genome shotgun (WGS) entry which is preliminary data.</text>
</comment>
<dbReference type="AlphaFoldDB" id="A0AAD8H2D0"/>
<evidence type="ECO:0000256" key="10">
    <source>
        <dbReference type="ARBA" id="ARBA00023136"/>
    </source>
</evidence>
<accession>A0AAD8H2D0</accession>
<keyword evidence="8" id="KW-0333">Golgi apparatus</keyword>
<reference evidence="15" key="1">
    <citation type="submission" date="2023-02" db="EMBL/GenBank/DDBJ databases">
        <title>Genome of toxic invasive species Heracleum sosnowskyi carries increased number of genes despite the absence of recent whole-genome duplications.</title>
        <authorList>
            <person name="Schelkunov M."/>
            <person name="Shtratnikova V."/>
            <person name="Makarenko M."/>
            <person name="Klepikova A."/>
            <person name="Omelchenko D."/>
            <person name="Novikova G."/>
            <person name="Obukhova E."/>
            <person name="Bogdanov V."/>
            <person name="Penin A."/>
            <person name="Logacheva M."/>
        </authorList>
    </citation>
    <scope>NUCLEOTIDE SEQUENCE</scope>
    <source>
        <strain evidence="15">Hsosn_3</strain>
        <tissue evidence="15">Leaf</tissue>
    </source>
</reference>
<dbReference type="GO" id="GO:0005789">
    <property type="term" value="C:endoplasmic reticulum membrane"/>
    <property type="evidence" value="ECO:0007669"/>
    <property type="project" value="UniProtKB-SubCell"/>
</dbReference>
<evidence type="ECO:0000256" key="6">
    <source>
        <dbReference type="ARBA" id="ARBA00022927"/>
    </source>
</evidence>
<evidence type="ECO:0000256" key="7">
    <source>
        <dbReference type="ARBA" id="ARBA00022989"/>
    </source>
</evidence>
<dbReference type="PROSITE" id="PS50192">
    <property type="entry name" value="T_SNARE"/>
    <property type="match status" value="1"/>
</dbReference>
<evidence type="ECO:0000256" key="4">
    <source>
        <dbReference type="ARBA" id="ARBA00022692"/>
    </source>
</evidence>
<evidence type="ECO:0000256" key="1">
    <source>
        <dbReference type="ARBA" id="ARBA00004163"/>
    </source>
</evidence>
<evidence type="ECO:0000256" key="11">
    <source>
        <dbReference type="ARBA" id="ARBA00037962"/>
    </source>
</evidence>
<keyword evidence="7 13" id="KW-1133">Transmembrane helix</keyword>
<comment type="similarity">
    <text evidence="11">Belongs to the BET1 family.</text>
</comment>
<name>A0AAD8H2D0_9APIA</name>
<evidence type="ECO:0000256" key="13">
    <source>
        <dbReference type="SAM" id="Phobius"/>
    </source>
</evidence>
<evidence type="ECO:0000256" key="2">
    <source>
        <dbReference type="ARBA" id="ARBA00004409"/>
    </source>
</evidence>
<keyword evidence="9" id="KW-0175">Coiled coil</keyword>
<dbReference type="SUPFAM" id="SSF58038">
    <property type="entry name" value="SNARE fusion complex"/>
    <property type="match status" value="1"/>
</dbReference>
<dbReference type="FunFam" id="1.20.5.110:FF:000056">
    <property type="entry name" value="Bet1-like protein At4g14600"/>
    <property type="match status" value="1"/>
</dbReference>
<evidence type="ECO:0000259" key="14">
    <source>
        <dbReference type="PROSITE" id="PS50192"/>
    </source>
</evidence>
<feature type="transmembrane region" description="Helical" evidence="13">
    <location>
        <begin position="99"/>
        <end position="123"/>
    </location>
</feature>
<evidence type="ECO:0000313" key="15">
    <source>
        <dbReference type="EMBL" id="KAK1358390.1"/>
    </source>
</evidence>
<gene>
    <name evidence="15" type="ORF">POM88_051646</name>
</gene>
<keyword evidence="5" id="KW-0256">Endoplasmic reticulum</keyword>
<organism evidence="15 16">
    <name type="scientific">Heracleum sosnowskyi</name>
    <dbReference type="NCBI Taxonomy" id="360622"/>
    <lineage>
        <taxon>Eukaryota</taxon>
        <taxon>Viridiplantae</taxon>
        <taxon>Streptophyta</taxon>
        <taxon>Embryophyta</taxon>
        <taxon>Tracheophyta</taxon>
        <taxon>Spermatophyta</taxon>
        <taxon>Magnoliopsida</taxon>
        <taxon>eudicotyledons</taxon>
        <taxon>Gunneridae</taxon>
        <taxon>Pentapetalae</taxon>
        <taxon>asterids</taxon>
        <taxon>campanulids</taxon>
        <taxon>Apiales</taxon>
        <taxon>Apiaceae</taxon>
        <taxon>Apioideae</taxon>
        <taxon>apioid superclade</taxon>
        <taxon>Tordylieae</taxon>
        <taxon>Tordyliinae</taxon>
        <taxon>Heracleum</taxon>
    </lineage>
</organism>
<keyword evidence="6" id="KW-0653">Protein transport</keyword>
<dbReference type="CDD" id="cd15841">
    <property type="entry name" value="SNARE_Qc"/>
    <property type="match status" value="1"/>
</dbReference>
<dbReference type="InterPro" id="IPR000727">
    <property type="entry name" value="T_SNARE_dom"/>
</dbReference>
<dbReference type="SMART" id="SM00397">
    <property type="entry name" value="t_SNARE"/>
    <property type="match status" value="1"/>
</dbReference>
<evidence type="ECO:0000313" key="16">
    <source>
        <dbReference type="Proteomes" id="UP001237642"/>
    </source>
</evidence>
<evidence type="ECO:0000256" key="8">
    <source>
        <dbReference type="ARBA" id="ARBA00023034"/>
    </source>
</evidence>
<sequence>MASSSHRGGAAAYRSREVLSTRSGTYTDEIIQLRIDPMHSELDDHISGLHSQVRMLRNVAREIESEAKYQNDVITQLQMMLIKAQAGVKNNVRKLSKSIILQGTSVMHLVPFALVLSFILFLLSKM</sequence>
<dbReference type="Gene3D" id="1.20.5.110">
    <property type="match status" value="1"/>
</dbReference>
<keyword evidence="16" id="KW-1185">Reference proteome</keyword>
<keyword evidence="10 13" id="KW-0472">Membrane</keyword>
<dbReference type="Proteomes" id="UP001237642">
    <property type="component" value="Unassembled WGS sequence"/>
</dbReference>
<feature type="domain" description="T-SNARE coiled-coil homology" evidence="14">
    <location>
        <begin position="36"/>
        <end position="98"/>
    </location>
</feature>
<dbReference type="GO" id="GO:0000139">
    <property type="term" value="C:Golgi membrane"/>
    <property type="evidence" value="ECO:0007669"/>
    <property type="project" value="UniProtKB-SubCell"/>
</dbReference>
<comment type="subcellular location">
    <subcellularLocation>
        <location evidence="1">Endoplasmic reticulum membrane</location>
        <topology evidence="1">Single-pass type IV membrane protein</topology>
    </subcellularLocation>
    <subcellularLocation>
        <location evidence="2">Golgi apparatus membrane</location>
        <topology evidence="2">Single-pass type IV membrane protein</topology>
    </subcellularLocation>
</comment>